<dbReference type="Proteomes" id="UP000193827">
    <property type="component" value="Unassembled WGS sequence"/>
</dbReference>
<proteinExistence type="predicted"/>
<keyword evidence="1" id="KW-0812">Transmembrane</keyword>
<gene>
    <name evidence="2" type="ORF">PEL8287_01876</name>
</gene>
<protein>
    <recommendedName>
        <fullName evidence="4">DUF3592 domain-containing protein</fullName>
    </recommendedName>
</protein>
<feature type="transmembrane region" description="Helical" evidence="1">
    <location>
        <begin position="20"/>
        <end position="37"/>
    </location>
</feature>
<keyword evidence="1" id="KW-1133">Transmembrane helix</keyword>
<evidence type="ECO:0000313" key="3">
    <source>
        <dbReference type="Proteomes" id="UP000193827"/>
    </source>
</evidence>
<dbReference type="AlphaFoldDB" id="A0A1Y5SIK6"/>
<organism evidence="2 3">
    <name type="scientific">Roseovarius litorisediminis</name>
    <dbReference type="NCBI Taxonomy" id="1312363"/>
    <lineage>
        <taxon>Bacteria</taxon>
        <taxon>Pseudomonadati</taxon>
        <taxon>Pseudomonadota</taxon>
        <taxon>Alphaproteobacteria</taxon>
        <taxon>Rhodobacterales</taxon>
        <taxon>Roseobacteraceae</taxon>
        <taxon>Roseovarius</taxon>
    </lineage>
</organism>
<dbReference type="EMBL" id="FWFL01000004">
    <property type="protein sequence ID" value="SLN38639.1"/>
    <property type="molecule type" value="Genomic_DNA"/>
</dbReference>
<evidence type="ECO:0000313" key="2">
    <source>
        <dbReference type="EMBL" id="SLN38639.1"/>
    </source>
</evidence>
<feature type="transmembrane region" description="Helical" evidence="1">
    <location>
        <begin position="140"/>
        <end position="161"/>
    </location>
</feature>
<evidence type="ECO:0008006" key="4">
    <source>
        <dbReference type="Google" id="ProtNLM"/>
    </source>
</evidence>
<dbReference type="RefSeq" id="WP_085892113.1">
    <property type="nucleotide sequence ID" value="NZ_FWFL01000004.1"/>
</dbReference>
<keyword evidence="1" id="KW-0472">Membrane</keyword>
<accession>A0A1Y5SIK6</accession>
<evidence type="ECO:0000256" key="1">
    <source>
        <dbReference type="SAM" id="Phobius"/>
    </source>
</evidence>
<keyword evidence="3" id="KW-1185">Reference proteome</keyword>
<sequence length="247" mass="27905">MALIIPDGPVSFFRLFTKMGGWLVIVLGAVCLLLSLISQSNLGLAQRFEAEGRDATAIVTERFAKQPKGEEDRNRITYFLGLKFTTREGQEIAVVQKVGRPEYEKQAEGSELRLRYLASQPELVELVPGQYRSSSSMLQVMALLTGLAFLAGLFVVGGWAVSAVRARRYGRRETAMVQEVRYTGLKLNNRRRLRLIWRDARGREGASILRREAELREFKPGDQIEIYQGVKRSWWVGDVGERAKVSP</sequence>
<name>A0A1Y5SIK6_9RHOB</name>
<reference evidence="2 3" key="1">
    <citation type="submission" date="2017-03" db="EMBL/GenBank/DDBJ databases">
        <authorList>
            <person name="Afonso C.L."/>
            <person name="Miller P.J."/>
            <person name="Scott M.A."/>
            <person name="Spackman E."/>
            <person name="Goraichik I."/>
            <person name="Dimitrov K.M."/>
            <person name="Suarez D.L."/>
            <person name="Swayne D.E."/>
        </authorList>
    </citation>
    <scope>NUCLEOTIDE SEQUENCE [LARGE SCALE GENOMIC DNA]</scope>
    <source>
        <strain evidence="2 3">CECT 8287</strain>
    </source>
</reference>
<dbReference type="OrthoDB" id="7848349at2"/>